<dbReference type="PANTHER" id="PTHR33540">
    <property type="entry name" value="TRNA THREONYLCARBAMOYLADENOSINE BIOSYNTHESIS PROTEIN TSAE"/>
    <property type="match status" value="1"/>
</dbReference>
<sequence>LVGELGAGKTQFAQGAAEYLGIKRNVTSPTFVLMKKYKLTGGNFNAMYHIDCYRLHSSRELLDLGWKEIAKEPNNIIFIEWAEKVKNILPEYTIWVTMKDIGNNKREVIFS</sequence>
<evidence type="ECO:0000256" key="3">
    <source>
        <dbReference type="ARBA" id="ARBA00019010"/>
    </source>
</evidence>
<protein>
    <recommendedName>
        <fullName evidence="3">tRNA threonylcarbamoyladenosine biosynthesis protein TsaE</fullName>
    </recommendedName>
    <alternativeName>
        <fullName evidence="10">t(6)A37 threonylcarbamoyladenosine biosynthesis protein TsaE</fullName>
    </alternativeName>
</protein>
<evidence type="ECO:0000256" key="1">
    <source>
        <dbReference type="ARBA" id="ARBA00004496"/>
    </source>
</evidence>
<dbReference type="Proteomes" id="UP000178509">
    <property type="component" value="Unassembled WGS sequence"/>
</dbReference>
<evidence type="ECO:0000313" key="11">
    <source>
        <dbReference type="EMBL" id="OGZ63125.1"/>
    </source>
</evidence>
<dbReference type="GO" id="GO:0005524">
    <property type="term" value="F:ATP binding"/>
    <property type="evidence" value="ECO:0007669"/>
    <property type="project" value="UniProtKB-KW"/>
</dbReference>
<evidence type="ECO:0000313" key="12">
    <source>
        <dbReference type="Proteomes" id="UP000178509"/>
    </source>
</evidence>
<dbReference type="Pfam" id="PF02367">
    <property type="entry name" value="TsaE"/>
    <property type="match status" value="1"/>
</dbReference>
<dbReference type="SUPFAM" id="SSF52540">
    <property type="entry name" value="P-loop containing nucleoside triphosphate hydrolases"/>
    <property type="match status" value="1"/>
</dbReference>
<dbReference type="PANTHER" id="PTHR33540:SF2">
    <property type="entry name" value="TRNA THREONYLCARBAMOYLADENOSINE BIOSYNTHESIS PROTEIN TSAE"/>
    <property type="match status" value="1"/>
</dbReference>
<dbReference type="InterPro" id="IPR027417">
    <property type="entry name" value="P-loop_NTPase"/>
</dbReference>
<dbReference type="STRING" id="1802164.A3H51_02950"/>
<evidence type="ECO:0000256" key="10">
    <source>
        <dbReference type="ARBA" id="ARBA00032441"/>
    </source>
</evidence>
<dbReference type="AlphaFoldDB" id="A0A1G2HKZ3"/>
<keyword evidence="11" id="KW-0808">Transferase</keyword>
<keyword evidence="6" id="KW-0479">Metal-binding</keyword>
<reference evidence="11 12" key="1">
    <citation type="journal article" date="2016" name="Nat. Commun.">
        <title>Thousands of microbial genomes shed light on interconnected biogeochemical processes in an aquifer system.</title>
        <authorList>
            <person name="Anantharaman K."/>
            <person name="Brown C.T."/>
            <person name="Hug L.A."/>
            <person name="Sharon I."/>
            <person name="Castelle C.J."/>
            <person name="Probst A.J."/>
            <person name="Thomas B.C."/>
            <person name="Singh A."/>
            <person name="Wilkins M.J."/>
            <person name="Karaoz U."/>
            <person name="Brodie E.L."/>
            <person name="Williams K.H."/>
            <person name="Hubbard S.S."/>
            <person name="Banfield J.F."/>
        </authorList>
    </citation>
    <scope>NUCLEOTIDE SEQUENCE [LARGE SCALE GENOMIC DNA]</scope>
</reference>
<evidence type="ECO:0000256" key="9">
    <source>
        <dbReference type="ARBA" id="ARBA00022842"/>
    </source>
</evidence>
<dbReference type="GO" id="GO:0005737">
    <property type="term" value="C:cytoplasm"/>
    <property type="evidence" value="ECO:0007669"/>
    <property type="project" value="UniProtKB-SubCell"/>
</dbReference>
<keyword evidence="8" id="KW-0067">ATP-binding</keyword>
<comment type="similarity">
    <text evidence="2">Belongs to the TsaE family.</text>
</comment>
<dbReference type="GO" id="GO:0016740">
    <property type="term" value="F:transferase activity"/>
    <property type="evidence" value="ECO:0007669"/>
    <property type="project" value="UniProtKB-KW"/>
</dbReference>
<keyword evidence="9" id="KW-0460">Magnesium</keyword>
<dbReference type="EMBL" id="MHOJ01000001">
    <property type="protein sequence ID" value="OGZ63125.1"/>
    <property type="molecule type" value="Genomic_DNA"/>
</dbReference>
<dbReference type="GO" id="GO:0002949">
    <property type="term" value="P:tRNA threonylcarbamoyladenosine modification"/>
    <property type="evidence" value="ECO:0007669"/>
    <property type="project" value="InterPro"/>
</dbReference>
<dbReference type="Gene3D" id="3.40.50.300">
    <property type="entry name" value="P-loop containing nucleotide triphosphate hydrolases"/>
    <property type="match status" value="1"/>
</dbReference>
<keyword evidence="7" id="KW-0547">Nucleotide-binding</keyword>
<keyword evidence="5" id="KW-0819">tRNA processing</keyword>
<evidence type="ECO:0000256" key="5">
    <source>
        <dbReference type="ARBA" id="ARBA00022694"/>
    </source>
</evidence>
<dbReference type="InterPro" id="IPR003442">
    <property type="entry name" value="T6A_TsaE"/>
</dbReference>
<evidence type="ECO:0000256" key="6">
    <source>
        <dbReference type="ARBA" id="ARBA00022723"/>
    </source>
</evidence>
<proteinExistence type="inferred from homology"/>
<gene>
    <name evidence="11" type="ORF">A3H51_02950</name>
</gene>
<evidence type="ECO:0000256" key="8">
    <source>
        <dbReference type="ARBA" id="ARBA00022840"/>
    </source>
</evidence>
<comment type="caution">
    <text evidence="11">The sequence shown here is derived from an EMBL/GenBank/DDBJ whole genome shotgun (WGS) entry which is preliminary data.</text>
</comment>
<dbReference type="NCBIfam" id="TIGR00150">
    <property type="entry name" value="T6A_YjeE"/>
    <property type="match status" value="1"/>
</dbReference>
<keyword evidence="4" id="KW-0963">Cytoplasm</keyword>
<dbReference type="GO" id="GO:0046872">
    <property type="term" value="F:metal ion binding"/>
    <property type="evidence" value="ECO:0007669"/>
    <property type="project" value="UniProtKB-KW"/>
</dbReference>
<evidence type="ECO:0000256" key="7">
    <source>
        <dbReference type="ARBA" id="ARBA00022741"/>
    </source>
</evidence>
<comment type="subcellular location">
    <subcellularLocation>
        <location evidence="1">Cytoplasm</location>
    </subcellularLocation>
</comment>
<name>A0A1G2HKZ3_9BACT</name>
<evidence type="ECO:0000256" key="4">
    <source>
        <dbReference type="ARBA" id="ARBA00022490"/>
    </source>
</evidence>
<organism evidence="11 12">
    <name type="scientific">Candidatus Spechtbacteria bacterium RIFCSPLOWO2_02_FULL_38_8</name>
    <dbReference type="NCBI Taxonomy" id="1802164"/>
    <lineage>
        <taxon>Bacteria</taxon>
        <taxon>Candidatus Spechtiibacteriota</taxon>
    </lineage>
</organism>
<accession>A0A1G2HKZ3</accession>
<feature type="non-terminal residue" evidence="11">
    <location>
        <position position="1"/>
    </location>
</feature>
<evidence type="ECO:0000256" key="2">
    <source>
        <dbReference type="ARBA" id="ARBA00007599"/>
    </source>
</evidence>